<dbReference type="InterPro" id="IPR017970">
    <property type="entry name" value="Homeobox_CS"/>
</dbReference>
<reference evidence="9 10" key="1">
    <citation type="journal article" date="2015" name="Nat. Commun.">
        <title>Lucilia cuprina genome unlocks parasitic fly biology to underpin future interventions.</title>
        <authorList>
            <person name="Anstead C.A."/>
            <person name="Korhonen P.K."/>
            <person name="Young N.D."/>
            <person name="Hall R.S."/>
            <person name="Jex A.R."/>
            <person name="Murali S.C."/>
            <person name="Hughes D.S."/>
            <person name="Lee S.F."/>
            <person name="Perry T."/>
            <person name="Stroehlein A.J."/>
            <person name="Ansell B.R."/>
            <person name="Breugelmans B."/>
            <person name="Hofmann A."/>
            <person name="Qu J."/>
            <person name="Dugan S."/>
            <person name="Lee S.L."/>
            <person name="Chao H."/>
            <person name="Dinh H."/>
            <person name="Han Y."/>
            <person name="Doddapaneni H.V."/>
            <person name="Worley K.C."/>
            <person name="Muzny D.M."/>
            <person name="Ioannidis P."/>
            <person name="Waterhouse R.M."/>
            <person name="Zdobnov E.M."/>
            <person name="James P.J."/>
            <person name="Bagnall N.H."/>
            <person name="Kotze A.C."/>
            <person name="Gibbs R.A."/>
            <person name="Richards S."/>
            <person name="Batterham P."/>
            <person name="Gasser R.B."/>
        </authorList>
    </citation>
    <scope>NUCLEOTIDE SEQUENCE [LARGE SCALE GENOMIC DNA]</scope>
    <source>
        <strain evidence="9 10">LS</strain>
        <tissue evidence="9">Full body</tissue>
    </source>
</reference>
<dbReference type="CDD" id="cd00086">
    <property type="entry name" value="homeodomain"/>
    <property type="match status" value="1"/>
</dbReference>
<keyword evidence="3 5" id="KW-0371">Homeobox</keyword>
<dbReference type="GO" id="GO:0000981">
    <property type="term" value="F:DNA-binding transcription factor activity, RNA polymerase II-specific"/>
    <property type="evidence" value="ECO:0007669"/>
    <property type="project" value="InterPro"/>
</dbReference>
<dbReference type="GO" id="GO:0003677">
    <property type="term" value="F:DNA binding"/>
    <property type="evidence" value="ECO:0007669"/>
    <property type="project" value="UniProtKB-UniRule"/>
</dbReference>
<dbReference type="InterPro" id="IPR001356">
    <property type="entry name" value="HD"/>
</dbReference>
<evidence type="ECO:0000256" key="1">
    <source>
        <dbReference type="ARBA" id="ARBA00004123"/>
    </source>
</evidence>
<evidence type="ECO:0000256" key="6">
    <source>
        <dbReference type="RuleBase" id="RU000682"/>
    </source>
</evidence>
<keyword evidence="4 5" id="KW-0539">Nucleus</keyword>
<dbReference type="AlphaFoldDB" id="A0A0L0C0E6"/>
<dbReference type="InterPro" id="IPR020479">
    <property type="entry name" value="HD_metazoa"/>
</dbReference>
<gene>
    <name evidence="9" type="ORF">FF38_10394</name>
</gene>
<evidence type="ECO:0000313" key="9">
    <source>
        <dbReference type="EMBL" id="KNC25768.1"/>
    </source>
</evidence>
<keyword evidence="10" id="KW-1185">Reference proteome</keyword>
<dbReference type="PROSITE" id="PS50071">
    <property type="entry name" value="HOMEOBOX_2"/>
    <property type="match status" value="1"/>
</dbReference>
<evidence type="ECO:0000256" key="2">
    <source>
        <dbReference type="ARBA" id="ARBA00023125"/>
    </source>
</evidence>
<dbReference type="PANTHER" id="PTHR24333">
    <property type="entry name" value="HOMEO BOX HB9 LIKE A-RELATED"/>
    <property type="match status" value="1"/>
</dbReference>
<dbReference type="Gene3D" id="1.10.10.60">
    <property type="entry name" value="Homeodomain-like"/>
    <property type="match status" value="1"/>
</dbReference>
<feature type="region of interest" description="Disordered" evidence="7">
    <location>
        <begin position="70"/>
        <end position="166"/>
    </location>
</feature>
<dbReference type="SUPFAM" id="SSF46689">
    <property type="entry name" value="Homeodomain-like"/>
    <property type="match status" value="1"/>
</dbReference>
<keyword evidence="2 5" id="KW-0238">DNA-binding</keyword>
<dbReference type="OrthoDB" id="6159439at2759"/>
<evidence type="ECO:0000256" key="7">
    <source>
        <dbReference type="SAM" id="MobiDB-lite"/>
    </source>
</evidence>
<dbReference type="PANTHER" id="PTHR24333:SF5">
    <property type="entry name" value="VENT HOMEOBOX"/>
    <property type="match status" value="1"/>
</dbReference>
<feature type="compositionally biased region" description="Basic residues" evidence="7">
    <location>
        <begin position="149"/>
        <end position="161"/>
    </location>
</feature>
<feature type="region of interest" description="Disordered" evidence="7">
    <location>
        <begin position="441"/>
        <end position="516"/>
    </location>
</feature>
<dbReference type="SMART" id="SM00389">
    <property type="entry name" value="HOX"/>
    <property type="match status" value="1"/>
</dbReference>
<dbReference type="PROSITE" id="PS00027">
    <property type="entry name" value="HOMEOBOX_1"/>
    <property type="match status" value="1"/>
</dbReference>
<feature type="compositionally biased region" description="Polar residues" evidence="7">
    <location>
        <begin position="253"/>
        <end position="263"/>
    </location>
</feature>
<dbReference type="InterPro" id="IPR009057">
    <property type="entry name" value="Homeodomain-like_sf"/>
</dbReference>
<protein>
    <submittedName>
        <fullName evidence="9">Homeobox protein B-H1</fullName>
    </submittedName>
</protein>
<dbReference type="STRING" id="7375.A0A0L0C0E6"/>
<sequence>MKSVVEMKDSMTILQPSLTNTEHQKMSNMKPNRSRFMINDILAGSAAAAAAVEAANAAAAFYKQQQQNINNNNNEEQSPSNSPQHQQSQQQQQQQLQHAQQQHHHHLQQLQQQHLQQQQQQHPAHHHPSIPLGHSPHPLAHHQNGSGIPHHHTPAPHHKMHFPVGATQIGSNGLNVAQYAAAMQQHYANAANAAAAARAAAVERNHGVDLDDSSDYQDNDDCDSDNGSGGGGGGHLDDNSVCSNGGKDDDGNSIKSGSTNDMSGLSKKQRKARTAFTDHQLQTLEKSFERQKYLSVQERQELAHKLDLSDCQVKTWYQNRRTKWKRQTAVGLELLAEAGNFAAFQRLYGGSPYIGAWPYPGAQPGHGGPPASSIDLYYRQAAAAAAMQKPLPYSLYAGVPNMTHLAGLPVAAAAAPFSHLTASSSLSSLSSYYQTATGAQATSPTAANGGPTASTPLGVIKPIATTPSPTPLAESSPIQRPDTRSPSPTLNPGSPPGRSVDSSSQAQSDDEDHIQV</sequence>
<feature type="compositionally biased region" description="Acidic residues" evidence="7">
    <location>
        <begin position="210"/>
        <end position="224"/>
    </location>
</feature>
<dbReference type="OMA" id="NIDIYYR"/>
<feature type="compositionally biased region" description="Polar residues" evidence="7">
    <location>
        <begin position="441"/>
        <end position="455"/>
    </location>
</feature>
<dbReference type="GO" id="GO:0005634">
    <property type="term" value="C:nucleus"/>
    <property type="evidence" value="ECO:0007669"/>
    <property type="project" value="UniProtKB-SubCell"/>
</dbReference>
<dbReference type="Proteomes" id="UP000037069">
    <property type="component" value="Unassembled WGS sequence"/>
</dbReference>
<organism evidence="9 10">
    <name type="scientific">Lucilia cuprina</name>
    <name type="common">Green bottle fly</name>
    <name type="synonym">Australian sheep blowfly</name>
    <dbReference type="NCBI Taxonomy" id="7375"/>
    <lineage>
        <taxon>Eukaryota</taxon>
        <taxon>Metazoa</taxon>
        <taxon>Ecdysozoa</taxon>
        <taxon>Arthropoda</taxon>
        <taxon>Hexapoda</taxon>
        <taxon>Insecta</taxon>
        <taxon>Pterygota</taxon>
        <taxon>Neoptera</taxon>
        <taxon>Endopterygota</taxon>
        <taxon>Diptera</taxon>
        <taxon>Brachycera</taxon>
        <taxon>Muscomorpha</taxon>
        <taxon>Oestroidea</taxon>
        <taxon>Calliphoridae</taxon>
        <taxon>Luciliinae</taxon>
        <taxon>Lucilia</taxon>
    </lineage>
</organism>
<dbReference type="InterPro" id="IPR050848">
    <property type="entry name" value="Homeobox_TF"/>
</dbReference>
<evidence type="ECO:0000256" key="4">
    <source>
        <dbReference type="ARBA" id="ARBA00023242"/>
    </source>
</evidence>
<proteinExistence type="predicted"/>
<comment type="caution">
    <text evidence="9">The sequence shown here is derived from an EMBL/GenBank/DDBJ whole genome shotgun (WGS) entry which is preliminary data.</text>
</comment>
<dbReference type="PRINTS" id="PR00024">
    <property type="entry name" value="HOMEOBOX"/>
</dbReference>
<evidence type="ECO:0000256" key="5">
    <source>
        <dbReference type="PROSITE-ProRule" id="PRU00108"/>
    </source>
</evidence>
<comment type="subcellular location">
    <subcellularLocation>
        <location evidence="1 5 6">Nucleus</location>
    </subcellularLocation>
</comment>
<feature type="DNA-binding region" description="Homeobox" evidence="5">
    <location>
        <begin position="269"/>
        <end position="328"/>
    </location>
</feature>
<accession>A0A0L0C0E6</accession>
<evidence type="ECO:0000313" key="10">
    <source>
        <dbReference type="Proteomes" id="UP000037069"/>
    </source>
</evidence>
<feature type="region of interest" description="Disordered" evidence="7">
    <location>
        <begin position="209"/>
        <end position="274"/>
    </location>
</feature>
<feature type="domain" description="Homeobox" evidence="8">
    <location>
        <begin position="267"/>
        <end position="327"/>
    </location>
</feature>
<feature type="compositionally biased region" description="Low complexity" evidence="7">
    <location>
        <begin position="108"/>
        <end position="122"/>
    </location>
</feature>
<feature type="compositionally biased region" description="Low complexity" evidence="7">
    <location>
        <begin position="70"/>
        <end position="100"/>
    </location>
</feature>
<evidence type="ECO:0000256" key="3">
    <source>
        <dbReference type="ARBA" id="ARBA00023155"/>
    </source>
</evidence>
<evidence type="ECO:0000259" key="8">
    <source>
        <dbReference type="PROSITE" id="PS50071"/>
    </source>
</evidence>
<dbReference type="Pfam" id="PF00046">
    <property type="entry name" value="Homeodomain"/>
    <property type="match status" value="1"/>
</dbReference>
<name>A0A0L0C0E6_LUCCU</name>
<dbReference type="EMBL" id="JRES01001072">
    <property type="protein sequence ID" value="KNC25768.1"/>
    <property type="molecule type" value="Genomic_DNA"/>
</dbReference>